<keyword evidence="6" id="KW-0539">Nucleus</keyword>
<feature type="domain" description="C2H2-type" evidence="9">
    <location>
        <begin position="208"/>
        <end position="235"/>
    </location>
</feature>
<dbReference type="InterPro" id="IPR050331">
    <property type="entry name" value="Zinc_finger"/>
</dbReference>
<name>A0ABP0FJ30_CLALP</name>
<comment type="caution">
    <text evidence="10">The sequence shown here is derived from an EMBL/GenBank/DDBJ whole genome shotgun (WGS) entry which is preliminary data.</text>
</comment>
<keyword evidence="5" id="KW-0862">Zinc</keyword>
<evidence type="ECO:0000256" key="7">
    <source>
        <dbReference type="PROSITE-ProRule" id="PRU00042"/>
    </source>
</evidence>
<keyword evidence="8" id="KW-0175">Coiled coil</keyword>
<evidence type="ECO:0000256" key="2">
    <source>
        <dbReference type="ARBA" id="ARBA00022723"/>
    </source>
</evidence>
<dbReference type="Pfam" id="PF00096">
    <property type="entry name" value="zf-C2H2"/>
    <property type="match status" value="1"/>
</dbReference>
<evidence type="ECO:0000256" key="5">
    <source>
        <dbReference type="ARBA" id="ARBA00022833"/>
    </source>
</evidence>
<evidence type="ECO:0000256" key="6">
    <source>
        <dbReference type="ARBA" id="ARBA00023242"/>
    </source>
</evidence>
<evidence type="ECO:0000256" key="3">
    <source>
        <dbReference type="ARBA" id="ARBA00022737"/>
    </source>
</evidence>
<feature type="coiled-coil region" evidence="8">
    <location>
        <begin position="20"/>
        <end position="47"/>
    </location>
</feature>
<reference evidence="10 11" key="1">
    <citation type="submission" date="2024-02" db="EMBL/GenBank/DDBJ databases">
        <authorList>
            <person name="Daric V."/>
            <person name="Darras S."/>
        </authorList>
    </citation>
    <scope>NUCLEOTIDE SEQUENCE [LARGE SCALE GENOMIC DNA]</scope>
</reference>
<evidence type="ECO:0000313" key="10">
    <source>
        <dbReference type="EMBL" id="CAK8679688.1"/>
    </source>
</evidence>
<dbReference type="Gene3D" id="3.30.160.60">
    <property type="entry name" value="Classic Zinc Finger"/>
    <property type="match status" value="3"/>
</dbReference>
<dbReference type="PANTHER" id="PTHR16515:SF49">
    <property type="entry name" value="GASTRULA ZINC FINGER PROTEIN XLCGF49.1-LIKE-RELATED"/>
    <property type="match status" value="1"/>
</dbReference>
<accession>A0ABP0FJ30</accession>
<sequence length="330" mass="37988">MMNLVQNEVFSSEAIGLLILEELKFMRKELREEVKRIGRKLDSIIETRSPVMKGSSDCDETHYENSLCIESVPEPDEGVMANGSEYEVQINCDSFENPMMGDNFEADDVTMVYQPDVSETENNYLLMPAENKLEKDYSCDSIQESIYSGNSLLDSKYSFHETPLLTVKKKKRTNGPSLYSCKLCSSVFSSNYKLTRHLAEVHQHKTAYTCRYCSKVFYRESHLTRHVRIHTGEKPYKCEFCEKAFIRKDYLETHLKCHRDKLTSRQSCTICKRSFPDKYSLSEHLKTQCGGRGARRADKVTLLQKTPLKSSTRSARLLLFGPTPQNIDVD</sequence>
<proteinExistence type="predicted"/>
<dbReference type="PROSITE" id="PS50157">
    <property type="entry name" value="ZINC_FINGER_C2H2_2"/>
    <property type="match status" value="4"/>
</dbReference>
<dbReference type="InterPro" id="IPR013087">
    <property type="entry name" value="Znf_C2H2_type"/>
</dbReference>
<evidence type="ECO:0000256" key="1">
    <source>
        <dbReference type="ARBA" id="ARBA00004123"/>
    </source>
</evidence>
<keyword evidence="2" id="KW-0479">Metal-binding</keyword>
<keyword evidence="4 7" id="KW-0863">Zinc-finger</keyword>
<dbReference type="SUPFAM" id="SSF57667">
    <property type="entry name" value="beta-beta-alpha zinc fingers"/>
    <property type="match status" value="2"/>
</dbReference>
<feature type="domain" description="C2H2-type" evidence="9">
    <location>
        <begin position="179"/>
        <end position="207"/>
    </location>
</feature>
<dbReference type="SMART" id="SM00355">
    <property type="entry name" value="ZnF_C2H2"/>
    <property type="match status" value="4"/>
</dbReference>
<dbReference type="PANTHER" id="PTHR16515">
    <property type="entry name" value="PR DOMAIN ZINC FINGER PROTEIN"/>
    <property type="match status" value="1"/>
</dbReference>
<dbReference type="EMBL" id="CAWYQH010000068">
    <property type="protein sequence ID" value="CAK8679688.1"/>
    <property type="molecule type" value="Genomic_DNA"/>
</dbReference>
<dbReference type="Pfam" id="PF13894">
    <property type="entry name" value="zf-C2H2_4"/>
    <property type="match status" value="1"/>
</dbReference>
<dbReference type="InterPro" id="IPR036236">
    <property type="entry name" value="Znf_C2H2_sf"/>
</dbReference>
<dbReference type="Pfam" id="PF13465">
    <property type="entry name" value="zf-H2C2_2"/>
    <property type="match status" value="1"/>
</dbReference>
<dbReference type="Proteomes" id="UP001642483">
    <property type="component" value="Unassembled WGS sequence"/>
</dbReference>
<evidence type="ECO:0000256" key="4">
    <source>
        <dbReference type="ARBA" id="ARBA00022771"/>
    </source>
</evidence>
<comment type="subcellular location">
    <subcellularLocation>
        <location evidence="1">Nucleus</location>
    </subcellularLocation>
</comment>
<keyword evidence="11" id="KW-1185">Reference proteome</keyword>
<evidence type="ECO:0000313" key="11">
    <source>
        <dbReference type="Proteomes" id="UP001642483"/>
    </source>
</evidence>
<gene>
    <name evidence="10" type="ORF">CVLEPA_LOCUS9942</name>
</gene>
<evidence type="ECO:0000259" key="9">
    <source>
        <dbReference type="PROSITE" id="PS50157"/>
    </source>
</evidence>
<keyword evidence="3" id="KW-0677">Repeat</keyword>
<evidence type="ECO:0000256" key="8">
    <source>
        <dbReference type="SAM" id="Coils"/>
    </source>
</evidence>
<organism evidence="10 11">
    <name type="scientific">Clavelina lepadiformis</name>
    <name type="common">Light-bulb sea squirt</name>
    <name type="synonym">Ascidia lepadiformis</name>
    <dbReference type="NCBI Taxonomy" id="159417"/>
    <lineage>
        <taxon>Eukaryota</taxon>
        <taxon>Metazoa</taxon>
        <taxon>Chordata</taxon>
        <taxon>Tunicata</taxon>
        <taxon>Ascidiacea</taxon>
        <taxon>Aplousobranchia</taxon>
        <taxon>Clavelinidae</taxon>
        <taxon>Clavelina</taxon>
    </lineage>
</organism>
<dbReference type="PROSITE" id="PS00028">
    <property type="entry name" value="ZINC_FINGER_C2H2_1"/>
    <property type="match status" value="2"/>
</dbReference>
<feature type="domain" description="C2H2-type" evidence="9">
    <location>
        <begin position="266"/>
        <end position="293"/>
    </location>
</feature>
<feature type="domain" description="C2H2-type" evidence="9">
    <location>
        <begin position="236"/>
        <end position="263"/>
    </location>
</feature>
<protein>
    <recommendedName>
        <fullName evidence="9">C2H2-type domain-containing protein</fullName>
    </recommendedName>
</protein>